<keyword evidence="2" id="KW-1185">Reference proteome</keyword>
<dbReference type="Proteomes" id="UP000000268">
    <property type="component" value="Chromosome"/>
</dbReference>
<sequence>MGVRITALCSEIGPPGCPKALVGLNAIKAIEKKFCSWSE</sequence>
<evidence type="ECO:0000313" key="1">
    <source>
        <dbReference type="EMBL" id="ABW29975.1"/>
    </source>
</evidence>
<reference evidence="1 2" key="1">
    <citation type="journal article" date="2008" name="Proc. Natl. Acad. Sci. U.S.A.">
        <title>Niche adaptation and genome expansion in the chlorophyll d-producing cyanobacterium Acaryochloris marina.</title>
        <authorList>
            <person name="Swingley W.D."/>
            <person name="Chen M."/>
            <person name="Cheung P.C."/>
            <person name="Conrad A.L."/>
            <person name="Dejesa L.C."/>
            <person name="Hao J."/>
            <person name="Honchak B.M."/>
            <person name="Karbach L.E."/>
            <person name="Kurdoglu A."/>
            <person name="Lahiri S."/>
            <person name="Mastrian S.D."/>
            <person name="Miyashita H."/>
            <person name="Page L."/>
            <person name="Ramakrishna P."/>
            <person name="Satoh S."/>
            <person name="Sattley W.M."/>
            <person name="Shimada Y."/>
            <person name="Taylor H.L."/>
            <person name="Tomo T."/>
            <person name="Tsuchiya T."/>
            <person name="Wang Z.T."/>
            <person name="Raymond J."/>
            <person name="Mimuro M."/>
            <person name="Blankenship R.E."/>
            <person name="Touchman J.W."/>
        </authorList>
    </citation>
    <scope>NUCLEOTIDE SEQUENCE [LARGE SCALE GENOMIC DNA]</scope>
    <source>
        <strain evidence="2">MBIC 11017</strain>
    </source>
</reference>
<dbReference type="KEGG" id="amr:AM1_5007"/>
<proteinExistence type="predicted"/>
<dbReference type="HOGENOM" id="CLU_3302992_0_0_3"/>
<organism evidence="1 2">
    <name type="scientific">Acaryochloris marina (strain MBIC 11017)</name>
    <dbReference type="NCBI Taxonomy" id="329726"/>
    <lineage>
        <taxon>Bacteria</taxon>
        <taxon>Bacillati</taxon>
        <taxon>Cyanobacteriota</taxon>
        <taxon>Cyanophyceae</taxon>
        <taxon>Acaryochloridales</taxon>
        <taxon>Acaryochloridaceae</taxon>
        <taxon>Acaryochloris</taxon>
    </lineage>
</organism>
<protein>
    <submittedName>
        <fullName evidence="1">Uncharacterized protein</fullName>
    </submittedName>
</protein>
<dbReference type="STRING" id="329726.AM1_5007"/>
<evidence type="ECO:0000313" key="2">
    <source>
        <dbReference type="Proteomes" id="UP000000268"/>
    </source>
</evidence>
<dbReference type="AlphaFoldDB" id="B0C5W3"/>
<accession>B0C5W3</accession>
<dbReference type="EMBL" id="CP000828">
    <property type="protein sequence ID" value="ABW29975.1"/>
    <property type="molecule type" value="Genomic_DNA"/>
</dbReference>
<gene>
    <name evidence="1" type="ordered locus">AM1_5007</name>
</gene>
<name>B0C5W3_ACAM1</name>